<sequence>MRRTWSTWVALCLFAGGCTPLDLTVLSPGQLARSRILPEPPGAACPYGGQALQTGLDLNEDGELGADEVTLTQYACAKAPTSEPTPAQVVVRTLKLDPGTPCPDGGQVTQAGLDTNGNGTLDDEEVTREVHTCQGAVPVRARVRPVATHVLCPSIATVLEAGEDADGNGVLDPSEVQASHPFCEVDTPRLQFQLQPEPAGGRCGRPGTRVDAYGDLNGNGQRDADTEPAVILTVCQSTRVYEGTYVVADAADLAVLQGVTRVTGDLRVTSETLTGLTLPELSVVQGSLGIESNALLSHVALPGLRFARDVALNDNAVLATAALGDAAGSQVHVDRNLSVRGNPQLASLDGLRALTPRNELGVSENALLETFTFPYVTSLPGGLAVQRNPKLRTFSLPALASAEGLSLSQNAALESLAGLPGLRTVEHLDIFSNGALTSLSGFDTLISANSITVARNAKLQTMTGFLPNLIRAGSVLIGDNAALESAGGMSSLRTVSESFTLRNNARLQRVTDLESLEAIFSLTVELNPMLTDLGGFGPLLRMERLSVRYNRDLQELSRLNELRYLQFLKLTDNPSLTGLGLESLLAVEQGFSVENNPLLPTCRVQQLADRAYSGSPFELSILGNDNQTPCQP</sequence>
<evidence type="ECO:0000259" key="6">
    <source>
        <dbReference type="Pfam" id="PF23657"/>
    </source>
</evidence>
<comment type="caution">
    <text evidence="7">The sequence shown here is derived from an EMBL/GenBank/DDBJ whole genome shotgun (WGS) entry which is preliminary data.</text>
</comment>
<evidence type="ECO:0000256" key="5">
    <source>
        <dbReference type="ARBA" id="ARBA00023180"/>
    </source>
</evidence>
<dbReference type="PROSITE" id="PS51257">
    <property type="entry name" value="PROKAR_LIPOPROTEIN"/>
    <property type="match status" value="1"/>
</dbReference>
<evidence type="ECO:0000313" key="7">
    <source>
        <dbReference type="EMBL" id="RKH96409.1"/>
    </source>
</evidence>
<evidence type="ECO:0000256" key="3">
    <source>
        <dbReference type="ARBA" id="ARBA00022525"/>
    </source>
</evidence>
<dbReference type="Proteomes" id="UP000278907">
    <property type="component" value="Unassembled WGS sequence"/>
</dbReference>
<name>A0ABX9QAC3_9BACT</name>
<gene>
    <name evidence="7" type="ORF">D7Y13_30915</name>
</gene>
<dbReference type="PROSITE" id="PS00018">
    <property type="entry name" value="EF_HAND_1"/>
    <property type="match status" value="2"/>
</dbReference>
<keyword evidence="8" id="KW-1185">Reference proteome</keyword>
<dbReference type="PANTHER" id="PTHR31018:SF3">
    <property type="entry name" value="RECEPTOR PROTEIN-TYROSINE KINASE"/>
    <property type="match status" value="1"/>
</dbReference>
<keyword evidence="4" id="KW-0732">Signal</keyword>
<comment type="subcellular location">
    <subcellularLocation>
        <location evidence="1">Secreted</location>
        <location evidence="1">Cell wall</location>
    </subcellularLocation>
</comment>
<dbReference type="RefSeq" id="WP_120585627.1">
    <property type="nucleotide sequence ID" value="NZ_RAWI01000324.1"/>
</dbReference>
<keyword evidence="2" id="KW-0134">Cell wall</keyword>
<proteinExistence type="predicted"/>
<evidence type="ECO:0000256" key="2">
    <source>
        <dbReference type="ARBA" id="ARBA00022512"/>
    </source>
</evidence>
<accession>A0ABX9QAC3</accession>
<dbReference type="PANTHER" id="PTHR31018">
    <property type="entry name" value="SPORULATION-SPECIFIC PROTEIN-RELATED"/>
    <property type="match status" value="1"/>
</dbReference>
<dbReference type="Pfam" id="PF23657">
    <property type="entry name" value="DUF7151"/>
    <property type="match status" value="2"/>
</dbReference>
<feature type="domain" description="DUF7151" evidence="6">
    <location>
        <begin position="91"/>
        <end position="133"/>
    </location>
</feature>
<dbReference type="SUPFAM" id="SSF52058">
    <property type="entry name" value="L domain-like"/>
    <property type="match status" value="2"/>
</dbReference>
<dbReference type="InterPro" id="IPR036941">
    <property type="entry name" value="Rcpt_L-dom_sf"/>
</dbReference>
<protein>
    <recommendedName>
        <fullName evidence="6">DUF7151 domain-containing protein</fullName>
    </recommendedName>
</protein>
<keyword evidence="5" id="KW-0325">Glycoprotein</keyword>
<feature type="domain" description="DUF7151" evidence="6">
    <location>
        <begin position="37"/>
        <end position="76"/>
    </location>
</feature>
<evidence type="ECO:0000256" key="4">
    <source>
        <dbReference type="ARBA" id="ARBA00022729"/>
    </source>
</evidence>
<reference evidence="7 8" key="1">
    <citation type="submission" date="2018-09" db="EMBL/GenBank/DDBJ databases">
        <authorList>
            <person name="Livingstone P.G."/>
            <person name="Whitworth D.E."/>
        </authorList>
    </citation>
    <scope>NUCLEOTIDE SEQUENCE [LARGE SCALE GENOMIC DNA]</scope>
    <source>
        <strain evidence="7 8">CA031B</strain>
    </source>
</reference>
<dbReference type="InterPro" id="IPR055575">
    <property type="entry name" value="DUF7151"/>
</dbReference>
<dbReference type="InterPro" id="IPR018247">
    <property type="entry name" value="EF_Hand_1_Ca_BS"/>
</dbReference>
<organism evidence="7 8">
    <name type="scientific">Corallococcus praedator</name>
    <dbReference type="NCBI Taxonomy" id="2316724"/>
    <lineage>
        <taxon>Bacteria</taxon>
        <taxon>Pseudomonadati</taxon>
        <taxon>Myxococcota</taxon>
        <taxon>Myxococcia</taxon>
        <taxon>Myxococcales</taxon>
        <taxon>Cystobacterineae</taxon>
        <taxon>Myxococcaceae</taxon>
        <taxon>Corallococcus</taxon>
    </lineage>
</organism>
<keyword evidence="3" id="KW-0964">Secreted</keyword>
<dbReference type="EMBL" id="RAWI01000324">
    <property type="protein sequence ID" value="RKH96409.1"/>
    <property type="molecule type" value="Genomic_DNA"/>
</dbReference>
<evidence type="ECO:0000256" key="1">
    <source>
        <dbReference type="ARBA" id="ARBA00004191"/>
    </source>
</evidence>
<evidence type="ECO:0000313" key="8">
    <source>
        <dbReference type="Proteomes" id="UP000278907"/>
    </source>
</evidence>
<dbReference type="InterPro" id="IPR032675">
    <property type="entry name" value="LRR_dom_sf"/>
</dbReference>
<dbReference type="Gene3D" id="3.80.20.20">
    <property type="entry name" value="Receptor L-domain"/>
    <property type="match status" value="1"/>
</dbReference>
<dbReference type="Gene3D" id="3.80.10.10">
    <property type="entry name" value="Ribonuclease Inhibitor"/>
    <property type="match status" value="1"/>
</dbReference>
<dbReference type="InterPro" id="IPR051648">
    <property type="entry name" value="CWI-Assembly_Regulator"/>
</dbReference>